<dbReference type="SUPFAM" id="SSF53187">
    <property type="entry name" value="Zn-dependent exopeptidases"/>
    <property type="match status" value="1"/>
</dbReference>
<sequence>METRENIERHLNVLCKEIGARPTGSEANHTAVEYACREFERAGLDVLRQEFDCMDWVGNGGILTVGGKAVPMAAAPYSLPCSVQGELLCVSSREELRRAPVAGKIVLLCGELASEPLMPKGFVFWNPEEHREIISLLENGGVKAVLTVSLSPERFVPVIEDGDFEVPCAVVLPESLPRLCSGLPAALTLNAERRPAKAANVIAVYGSGKHKVCFSAHIDTKPGTPGALDNASGVAVLLAMAEELSGRELPYRIEFVLFNGEDHYSNPGEMAYLAAYLSSPSEYVCAFNIDGAGVKGQDFAYSFYECPEQLTSSISGFAKKAEGFKQTEPWPQGDHTLFSFSGVPAISITSAGIFALADSVLHTENDTLELIDSKRLETLVKFLLYSV</sequence>
<proteinExistence type="predicted"/>
<dbReference type="GO" id="GO:0006508">
    <property type="term" value="P:proteolysis"/>
    <property type="evidence" value="ECO:0007669"/>
    <property type="project" value="InterPro"/>
</dbReference>
<dbReference type="Pfam" id="PF04389">
    <property type="entry name" value="Peptidase_M28"/>
    <property type="match status" value="1"/>
</dbReference>
<evidence type="ECO:0000259" key="1">
    <source>
        <dbReference type="Pfam" id="PF04389"/>
    </source>
</evidence>
<gene>
    <name evidence="2" type="ORF">DXC51_24390</name>
</gene>
<dbReference type="Gene3D" id="3.40.630.10">
    <property type="entry name" value="Zn peptidases"/>
    <property type="match status" value="1"/>
</dbReference>
<dbReference type="AlphaFoldDB" id="A0A3E3HWY4"/>
<dbReference type="EMBL" id="QVLV01000026">
    <property type="protein sequence ID" value="RGE56344.1"/>
    <property type="molecule type" value="Genomic_DNA"/>
</dbReference>
<dbReference type="PANTHER" id="PTHR12147">
    <property type="entry name" value="METALLOPEPTIDASE M28 FAMILY MEMBER"/>
    <property type="match status" value="1"/>
</dbReference>
<dbReference type="Gene3D" id="3.50.30.30">
    <property type="match status" value="1"/>
</dbReference>
<dbReference type="GO" id="GO:0008235">
    <property type="term" value="F:metalloexopeptidase activity"/>
    <property type="evidence" value="ECO:0007669"/>
    <property type="project" value="InterPro"/>
</dbReference>
<reference evidence="2" key="1">
    <citation type="submission" date="2018-08" db="EMBL/GenBank/DDBJ databases">
        <title>A genome reference for cultivated species of the human gut microbiota.</title>
        <authorList>
            <person name="Zou Y."/>
            <person name="Xue W."/>
            <person name="Luo G."/>
        </authorList>
    </citation>
    <scope>NUCLEOTIDE SEQUENCE [LARGE SCALE GENOMIC DNA]</scope>
    <source>
        <strain evidence="2">TF05-5AC</strain>
    </source>
</reference>
<dbReference type="RefSeq" id="WP_117545568.1">
    <property type="nucleotide sequence ID" value="NZ_JBKUNB010000007.1"/>
</dbReference>
<evidence type="ECO:0000313" key="2">
    <source>
        <dbReference type="EMBL" id="RGE56344.1"/>
    </source>
</evidence>
<keyword evidence="3" id="KW-1185">Reference proteome</keyword>
<dbReference type="InterPro" id="IPR007484">
    <property type="entry name" value="Peptidase_M28"/>
</dbReference>
<protein>
    <submittedName>
        <fullName evidence="2">Zn-dependent exopeptidase M28</fullName>
    </submittedName>
</protein>
<evidence type="ECO:0000313" key="3">
    <source>
        <dbReference type="Proteomes" id="UP000260812"/>
    </source>
</evidence>
<organism evidence="2 3">
    <name type="scientific">Eisenbergiella massiliensis</name>
    <dbReference type="NCBI Taxonomy" id="1720294"/>
    <lineage>
        <taxon>Bacteria</taxon>
        <taxon>Bacillati</taxon>
        <taxon>Bacillota</taxon>
        <taxon>Clostridia</taxon>
        <taxon>Lachnospirales</taxon>
        <taxon>Lachnospiraceae</taxon>
        <taxon>Eisenbergiella</taxon>
    </lineage>
</organism>
<name>A0A3E3HWY4_9FIRM</name>
<dbReference type="GeneID" id="97989905"/>
<feature type="domain" description="Peptidase M28" evidence="1">
    <location>
        <begin position="200"/>
        <end position="384"/>
    </location>
</feature>
<dbReference type="InterPro" id="IPR045175">
    <property type="entry name" value="M28_fam"/>
</dbReference>
<comment type="caution">
    <text evidence="2">The sequence shown here is derived from an EMBL/GenBank/DDBJ whole genome shotgun (WGS) entry which is preliminary data.</text>
</comment>
<dbReference type="PANTHER" id="PTHR12147:SF26">
    <property type="entry name" value="PEPTIDASE M28 DOMAIN-CONTAINING PROTEIN"/>
    <property type="match status" value="1"/>
</dbReference>
<accession>A0A3E3HWY4</accession>
<dbReference type="Proteomes" id="UP000260812">
    <property type="component" value="Unassembled WGS sequence"/>
</dbReference>